<reference evidence="10" key="1">
    <citation type="journal article" date="1999" name="Proc. Natl. Acad. Sci. U.S.A.">
        <title>A novel multigene family encodes diversified variable regions.</title>
        <authorList>
            <person name="Strong S.J."/>
            <person name="Mueller M.G."/>
            <person name="Litman R.T."/>
            <person name="Hawke N.A."/>
            <person name="Haire R.N."/>
            <person name="Miracle A.L."/>
            <person name="Rast J.P."/>
            <person name="Amemiya C.T."/>
            <person name="Litman G.W."/>
        </authorList>
    </citation>
    <scope>NUCLEOTIDE SEQUENCE</scope>
</reference>
<evidence type="ECO:0000259" key="9">
    <source>
        <dbReference type="PROSITE" id="PS50835"/>
    </source>
</evidence>
<keyword evidence="7" id="KW-0325">Glycoprotein</keyword>
<evidence type="ECO:0000256" key="3">
    <source>
        <dbReference type="ARBA" id="ARBA00022729"/>
    </source>
</evidence>
<dbReference type="InterPro" id="IPR052051">
    <property type="entry name" value="TCR_complex_component"/>
</dbReference>
<evidence type="ECO:0000256" key="5">
    <source>
        <dbReference type="ARBA" id="ARBA00023136"/>
    </source>
</evidence>
<feature type="domain" description="Ig-like" evidence="9">
    <location>
        <begin position="22"/>
        <end position="115"/>
    </location>
</feature>
<keyword evidence="8" id="KW-1133">Transmembrane helix</keyword>
<keyword evidence="8" id="KW-0812">Transmembrane</keyword>
<proteinExistence type="predicted"/>
<feature type="domain" description="Ig-like" evidence="9">
    <location>
        <begin position="141"/>
        <end position="227"/>
    </location>
</feature>
<dbReference type="SMART" id="SM00409">
    <property type="entry name" value="IG"/>
    <property type="match status" value="2"/>
</dbReference>
<keyword evidence="4" id="KW-0391">Immunity</keyword>
<evidence type="ECO:0000256" key="6">
    <source>
        <dbReference type="ARBA" id="ARBA00023157"/>
    </source>
</evidence>
<dbReference type="InterPro" id="IPR036179">
    <property type="entry name" value="Ig-like_dom_sf"/>
</dbReference>
<dbReference type="SUPFAM" id="SSF48726">
    <property type="entry name" value="Immunoglobulin"/>
    <property type="match status" value="2"/>
</dbReference>
<keyword evidence="2" id="KW-1003">Cell membrane</keyword>
<feature type="transmembrane region" description="Helical" evidence="8">
    <location>
        <begin position="254"/>
        <end position="276"/>
    </location>
</feature>
<evidence type="ECO:0000313" key="10">
    <source>
        <dbReference type="EMBL" id="AAF28778.1"/>
    </source>
</evidence>
<dbReference type="InterPro" id="IPR013783">
    <property type="entry name" value="Ig-like_fold"/>
</dbReference>
<sequence>MESLQLAFYVSYFCLSGSAETPSFLHPSKASVFANVGDTITLECSSQDDTSDKFHWYKQTLGDKPRLISSFYKHDKNVAYIKEFNNSRFSVNIKGGKYHLTIAQLRVSDSATYFCASGYMYAIGFEKIYMVQVLSFHLSVPVEVHQSPSESIQSGGSVTLNCTVQTGSCDEEHTVYWFKNSGESGAQLIYTHGSRKEQCERKSNICVYNLSMKNLNISKVGSYYCAVAACGRILFGAGTNVDTENGVCFTGLPVYALTGALVVITILCVLLALSLMKLRKKSNCQKTQIDSSFDMTEMVQEHNVHYAALRDPKVNKSRRKRESKETECVYTYVSDASVEVKF</sequence>
<keyword evidence="3" id="KW-0732">Signal</keyword>
<dbReference type="GO" id="GO:0002376">
    <property type="term" value="P:immune system process"/>
    <property type="evidence" value="ECO:0007669"/>
    <property type="project" value="UniProtKB-KW"/>
</dbReference>
<organism evidence="10">
    <name type="scientific">Sphoeroides nephelus</name>
    <name type="common">southern puffer</name>
    <dbReference type="NCBI Taxonomy" id="39110"/>
    <lineage>
        <taxon>Eukaryota</taxon>
        <taxon>Metazoa</taxon>
        <taxon>Chordata</taxon>
        <taxon>Craniata</taxon>
        <taxon>Vertebrata</taxon>
        <taxon>Euteleostomi</taxon>
        <taxon>Actinopterygii</taxon>
        <taxon>Neopterygii</taxon>
        <taxon>Teleostei</taxon>
        <taxon>Neoteleostei</taxon>
        <taxon>Acanthomorphata</taxon>
        <taxon>Eupercaria</taxon>
        <taxon>Tetraodontiformes</taxon>
        <taxon>Tetradontoidea</taxon>
        <taxon>Tetraodontidae</taxon>
        <taxon>Sphoeroides</taxon>
    </lineage>
</organism>
<evidence type="ECO:0000256" key="1">
    <source>
        <dbReference type="ARBA" id="ARBA00004236"/>
    </source>
</evidence>
<name>Q9IB00_9TELE</name>
<dbReference type="GO" id="GO:0005886">
    <property type="term" value="C:plasma membrane"/>
    <property type="evidence" value="ECO:0007669"/>
    <property type="project" value="UniProtKB-SubCell"/>
</dbReference>
<evidence type="ECO:0000256" key="2">
    <source>
        <dbReference type="ARBA" id="ARBA00022475"/>
    </source>
</evidence>
<accession>Q9IB00</accession>
<dbReference type="Gene3D" id="2.60.40.10">
    <property type="entry name" value="Immunoglobulins"/>
    <property type="match status" value="2"/>
</dbReference>
<dbReference type="Pfam" id="PF07686">
    <property type="entry name" value="V-set"/>
    <property type="match status" value="2"/>
</dbReference>
<dbReference type="InterPro" id="IPR013106">
    <property type="entry name" value="Ig_V-set"/>
</dbReference>
<evidence type="ECO:0000256" key="4">
    <source>
        <dbReference type="ARBA" id="ARBA00022859"/>
    </source>
</evidence>
<dbReference type="PROSITE" id="PS50835">
    <property type="entry name" value="IG_LIKE"/>
    <property type="match status" value="2"/>
</dbReference>
<dbReference type="EMBL" id="AF094698">
    <property type="protein sequence ID" value="AAF28778.1"/>
    <property type="molecule type" value="Genomic_DNA"/>
</dbReference>
<evidence type="ECO:0000256" key="7">
    <source>
        <dbReference type="ARBA" id="ARBA00023180"/>
    </source>
</evidence>
<dbReference type="InterPro" id="IPR007110">
    <property type="entry name" value="Ig-like_dom"/>
</dbReference>
<keyword evidence="6" id="KW-1015">Disulfide bond</keyword>
<keyword evidence="10" id="KW-0675">Receptor</keyword>
<dbReference type="AlphaFoldDB" id="Q9IB00"/>
<dbReference type="PANTHER" id="PTHR19433:SF127">
    <property type="entry name" value="NITR9"/>
    <property type="match status" value="1"/>
</dbReference>
<keyword evidence="5 8" id="KW-0472">Membrane</keyword>
<dbReference type="InterPro" id="IPR003599">
    <property type="entry name" value="Ig_sub"/>
</dbReference>
<dbReference type="CDD" id="cd00099">
    <property type="entry name" value="IgV"/>
    <property type="match status" value="1"/>
</dbReference>
<dbReference type="GO" id="GO:0009617">
    <property type="term" value="P:response to bacterium"/>
    <property type="evidence" value="ECO:0007669"/>
    <property type="project" value="TreeGrafter"/>
</dbReference>
<comment type="subcellular location">
    <subcellularLocation>
        <location evidence="1">Cell membrane</location>
    </subcellularLocation>
</comment>
<dbReference type="PANTHER" id="PTHR19433">
    <property type="entry name" value="T-CELL RECEPTOR ALPHA CHAIN V REGION-RELATED"/>
    <property type="match status" value="1"/>
</dbReference>
<protein>
    <submittedName>
        <fullName evidence="10">Immune-type receptor 12</fullName>
    </submittedName>
</protein>
<evidence type="ECO:0000256" key="8">
    <source>
        <dbReference type="SAM" id="Phobius"/>
    </source>
</evidence>
<dbReference type="SMART" id="SM00406">
    <property type="entry name" value="IGv"/>
    <property type="match status" value="2"/>
</dbReference>